<protein>
    <submittedName>
        <fullName evidence="1">Uncharacterized protein</fullName>
    </submittedName>
</protein>
<proteinExistence type="predicted"/>
<organism evidence="1 2">
    <name type="scientific">Allorhizobium taibaishanense</name>
    <dbReference type="NCBI Taxonomy" id="887144"/>
    <lineage>
        <taxon>Bacteria</taxon>
        <taxon>Pseudomonadati</taxon>
        <taxon>Pseudomonadota</taxon>
        <taxon>Alphaproteobacteria</taxon>
        <taxon>Hyphomicrobiales</taxon>
        <taxon>Rhizobiaceae</taxon>
        <taxon>Rhizobium/Agrobacterium group</taxon>
        <taxon>Allorhizobium</taxon>
    </lineage>
</organism>
<evidence type="ECO:0000313" key="2">
    <source>
        <dbReference type="Proteomes" id="UP000544107"/>
    </source>
</evidence>
<accession>A0A7W6MVY4</accession>
<dbReference type="RefSeq" id="WP_139310595.1">
    <property type="nucleotide sequence ID" value="NZ_JACIED010000005.1"/>
</dbReference>
<evidence type="ECO:0000313" key="1">
    <source>
        <dbReference type="EMBL" id="MBB4009679.1"/>
    </source>
</evidence>
<name>A0A7W6MVY4_9HYPH</name>
<reference evidence="1 2" key="1">
    <citation type="submission" date="2020-08" db="EMBL/GenBank/DDBJ databases">
        <title>Genomic Encyclopedia of Type Strains, Phase IV (KMG-IV): sequencing the most valuable type-strain genomes for metagenomic binning, comparative biology and taxonomic classification.</title>
        <authorList>
            <person name="Goeker M."/>
        </authorList>
    </citation>
    <scope>NUCLEOTIDE SEQUENCE [LARGE SCALE GENOMIC DNA]</scope>
    <source>
        <strain evidence="1 2">DSM 100021</strain>
    </source>
</reference>
<comment type="caution">
    <text evidence="1">The sequence shown here is derived from an EMBL/GenBank/DDBJ whole genome shotgun (WGS) entry which is preliminary data.</text>
</comment>
<dbReference type="AlphaFoldDB" id="A0A7W6MVY4"/>
<gene>
    <name evidence="1" type="ORF">GGQ71_003967</name>
</gene>
<sequence length="60" mass="6496">MMPDLQFRIVLNLEHDDPDIKSVDTIFAANAAPSQHQTMLRPALAPRAQTKAAGHCCPAA</sequence>
<dbReference type="EMBL" id="JACIED010000005">
    <property type="protein sequence ID" value="MBB4009679.1"/>
    <property type="molecule type" value="Genomic_DNA"/>
</dbReference>
<dbReference type="Proteomes" id="UP000544107">
    <property type="component" value="Unassembled WGS sequence"/>
</dbReference>